<dbReference type="PANTHER" id="PTHR33112">
    <property type="entry name" value="DOMAIN PROTEIN, PUTATIVE-RELATED"/>
    <property type="match status" value="1"/>
</dbReference>
<evidence type="ECO:0000313" key="2">
    <source>
        <dbReference type="EMBL" id="KAF2095005.1"/>
    </source>
</evidence>
<feature type="domain" description="Heterokaryon incompatibility" evidence="1">
    <location>
        <begin position="46"/>
        <end position="181"/>
    </location>
</feature>
<evidence type="ECO:0000259" key="1">
    <source>
        <dbReference type="Pfam" id="PF06985"/>
    </source>
</evidence>
<proteinExistence type="predicted"/>
<reference evidence="2" key="1">
    <citation type="journal article" date="2020" name="Stud. Mycol.">
        <title>101 Dothideomycetes genomes: a test case for predicting lifestyles and emergence of pathogens.</title>
        <authorList>
            <person name="Haridas S."/>
            <person name="Albert R."/>
            <person name="Binder M."/>
            <person name="Bloem J."/>
            <person name="Labutti K."/>
            <person name="Salamov A."/>
            <person name="Andreopoulos B."/>
            <person name="Baker S."/>
            <person name="Barry K."/>
            <person name="Bills G."/>
            <person name="Bluhm B."/>
            <person name="Cannon C."/>
            <person name="Castanera R."/>
            <person name="Culley D."/>
            <person name="Daum C."/>
            <person name="Ezra D."/>
            <person name="Gonzalez J."/>
            <person name="Henrissat B."/>
            <person name="Kuo A."/>
            <person name="Liang C."/>
            <person name="Lipzen A."/>
            <person name="Lutzoni F."/>
            <person name="Magnuson J."/>
            <person name="Mondo S."/>
            <person name="Nolan M."/>
            <person name="Ohm R."/>
            <person name="Pangilinan J."/>
            <person name="Park H.-J."/>
            <person name="Ramirez L."/>
            <person name="Alfaro M."/>
            <person name="Sun H."/>
            <person name="Tritt A."/>
            <person name="Yoshinaga Y."/>
            <person name="Zwiers L.-H."/>
            <person name="Turgeon B."/>
            <person name="Goodwin S."/>
            <person name="Spatafora J."/>
            <person name="Crous P."/>
            <person name="Grigoriev I."/>
        </authorList>
    </citation>
    <scope>NUCLEOTIDE SEQUENCE</scope>
    <source>
        <strain evidence="2">CBS 133067</strain>
    </source>
</reference>
<dbReference type="EMBL" id="ML978132">
    <property type="protein sequence ID" value="KAF2095005.1"/>
    <property type="molecule type" value="Genomic_DNA"/>
</dbReference>
<evidence type="ECO:0000313" key="3">
    <source>
        <dbReference type="Proteomes" id="UP000799772"/>
    </source>
</evidence>
<dbReference type="PANTHER" id="PTHR33112:SF1">
    <property type="entry name" value="HETEROKARYON INCOMPATIBILITY DOMAIN-CONTAINING PROTEIN"/>
    <property type="match status" value="1"/>
</dbReference>
<dbReference type="Pfam" id="PF06985">
    <property type="entry name" value="HET"/>
    <property type="match status" value="1"/>
</dbReference>
<dbReference type="InterPro" id="IPR010730">
    <property type="entry name" value="HET"/>
</dbReference>
<name>A0A9P4M2V6_9PEZI</name>
<gene>
    <name evidence="2" type="ORF">NA57DRAFT_59762</name>
</gene>
<keyword evidence="3" id="KW-1185">Reference proteome</keyword>
<dbReference type="Proteomes" id="UP000799772">
    <property type="component" value="Unassembled WGS sequence"/>
</dbReference>
<dbReference type="AlphaFoldDB" id="A0A9P4M2V6"/>
<sequence length="535" mass="60767">MPKYANGFEINNHPSCHVQGAVTVSGFQLLNCTTRLLESYSPGTEFVALSYVWGQNSPKQDHQEAEHGASNLPQTIEDALEVTKHIGYNYIWIDRYCIPKSSSLKHDQIASMDAIYKGSVVTITAACGSGSGSGLTGVSRNRRIAQSRVDVGGLDLVSALTSPVTEVGKSTWIRRGWTYQEGLLSRRRLFFTESQIYFECCGNSCMETVAEPKELMQAQNYDKNLEQTYGDNRLIMSSRHRVFSSADSSFNPWSIQFRIAEYTQRTLTFDSDRLDAFLGIFRVFRIPKSKCPISHVWGVPVLWSNPRWTTTEGFATGLCWTLPFRHYIPPRCLEFPSWSWAGWKTSISPDAYYYRYGFKMPYEIDFTFELTDGTLMPWDTYQSEYQSELQSDRFLAPALSRYLHVDGWSLEALLIANPSVTEHSGPSTLHRWELVIENVMGTTKIPATIHKAYSEEGWERKADILIIGNPETPVSPQWTSYSKEPPCSPFLIVLEDMGSHHERIGYAGLLNVHEKPGTDLSLCLKGRQRRRFRLG</sequence>
<comment type="caution">
    <text evidence="2">The sequence shown here is derived from an EMBL/GenBank/DDBJ whole genome shotgun (WGS) entry which is preliminary data.</text>
</comment>
<dbReference type="OrthoDB" id="5428863at2759"/>
<organism evidence="2 3">
    <name type="scientific">Rhizodiscina lignyota</name>
    <dbReference type="NCBI Taxonomy" id="1504668"/>
    <lineage>
        <taxon>Eukaryota</taxon>
        <taxon>Fungi</taxon>
        <taxon>Dikarya</taxon>
        <taxon>Ascomycota</taxon>
        <taxon>Pezizomycotina</taxon>
        <taxon>Dothideomycetes</taxon>
        <taxon>Pleosporomycetidae</taxon>
        <taxon>Aulographales</taxon>
        <taxon>Rhizodiscinaceae</taxon>
        <taxon>Rhizodiscina</taxon>
    </lineage>
</organism>
<protein>
    <submittedName>
        <fullName evidence="2">HET-domain-containing protein</fullName>
    </submittedName>
</protein>
<accession>A0A9P4M2V6</accession>